<gene>
    <name evidence="2" type="ORF">GCM10010238_25260</name>
</gene>
<feature type="region of interest" description="Disordered" evidence="1">
    <location>
        <begin position="30"/>
        <end position="87"/>
    </location>
</feature>
<evidence type="ECO:0000313" key="2">
    <source>
        <dbReference type="EMBL" id="GGS34847.1"/>
    </source>
</evidence>
<feature type="compositionally biased region" description="Basic and acidic residues" evidence="1">
    <location>
        <begin position="50"/>
        <end position="67"/>
    </location>
</feature>
<reference evidence="2" key="2">
    <citation type="submission" date="2020-09" db="EMBL/GenBank/DDBJ databases">
        <authorList>
            <person name="Sun Q."/>
            <person name="Ohkuma M."/>
        </authorList>
    </citation>
    <scope>NUCLEOTIDE SEQUENCE</scope>
    <source>
        <strain evidence="2">JCM 4234</strain>
    </source>
</reference>
<sequence>MTTAVPSGQIPVVRARAARVSAHERRIAVLAGQETGTGHGPRTPAADARPLGHDRTARMIVHGRPDAGTRASGSTARGPRGAASALD</sequence>
<organism evidence="2 3">
    <name type="scientific">Streptomyces griseoviridis</name>
    <dbReference type="NCBI Taxonomy" id="45398"/>
    <lineage>
        <taxon>Bacteria</taxon>
        <taxon>Bacillati</taxon>
        <taxon>Actinomycetota</taxon>
        <taxon>Actinomycetes</taxon>
        <taxon>Kitasatosporales</taxon>
        <taxon>Streptomycetaceae</taxon>
        <taxon>Streptomyces</taxon>
    </lineage>
</organism>
<comment type="caution">
    <text evidence="2">The sequence shown here is derived from an EMBL/GenBank/DDBJ whole genome shotgun (WGS) entry which is preliminary data.</text>
</comment>
<dbReference type="AlphaFoldDB" id="A0A918GIH2"/>
<reference evidence="2" key="1">
    <citation type="journal article" date="2014" name="Int. J. Syst. Evol. Microbiol.">
        <title>Complete genome sequence of Corynebacterium casei LMG S-19264T (=DSM 44701T), isolated from a smear-ripened cheese.</title>
        <authorList>
            <consortium name="US DOE Joint Genome Institute (JGI-PGF)"/>
            <person name="Walter F."/>
            <person name="Albersmeier A."/>
            <person name="Kalinowski J."/>
            <person name="Ruckert C."/>
        </authorList>
    </citation>
    <scope>NUCLEOTIDE SEQUENCE</scope>
    <source>
        <strain evidence="2">JCM 4234</strain>
    </source>
</reference>
<keyword evidence="3" id="KW-1185">Reference proteome</keyword>
<protein>
    <submittedName>
        <fullName evidence="2">Uncharacterized protein</fullName>
    </submittedName>
</protein>
<evidence type="ECO:0000313" key="3">
    <source>
        <dbReference type="Proteomes" id="UP000653493"/>
    </source>
</evidence>
<accession>A0A918GIH2</accession>
<name>A0A918GIH2_STRGD</name>
<evidence type="ECO:0000256" key="1">
    <source>
        <dbReference type="SAM" id="MobiDB-lite"/>
    </source>
</evidence>
<dbReference type="EMBL" id="BMSL01000005">
    <property type="protein sequence ID" value="GGS34847.1"/>
    <property type="molecule type" value="Genomic_DNA"/>
</dbReference>
<proteinExistence type="predicted"/>
<dbReference type="Proteomes" id="UP000653493">
    <property type="component" value="Unassembled WGS sequence"/>
</dbReference>